<dbReference type="Proteomes" id="UP000068164">
    <property type="component" value="Unassembled WGS sequence"/>
</dbReference>
<evidence type="ECO:0008006" key="5">
    <source>
        <dbReference type="Google" id="ProtNLM"/>
    </source>
</evidence>
<organism evidence="1 4">
    <name type="scientific">Rhizobium altiplani</name>
    <dbReference type="NCBI Taxonomy" id="1864509"/>
    <lineage>
        <taxon>Bacteria</taxon>
        <taxon>Pseudomonadati</taxon>
        <taxon>Pseudomonadota</taxon>
        <taxon>Alphaproteobacteria</taxon>
        <taxon>Hyphomicrobiales</taxon>
        <taxon>Rhizobiaceae</taxon>
        <taxon>Rhizobium/Agrobacterium group</taxon>
        <taxon>Rhizobium</taxon>
    </lineage>
</organism>
<evidence type="ECO:0000313" key="3">
    <source>
        <dbReference type="EMBL" id="KWV58853.1"/>
    </source>
</evidence>
<dbReference type="Pfam" id="PF04255">
    <property type="entry name" value="DUF433"/>
    <property type="match status" value="1"/>
</dbReference>
<name>A0A109JHJ4_9HYPH</name>
<dbReference type="InterPro" id="IPR009057">
    <property type="entry name" value="Homeodomain-like_sf"/>
</dbReference>
<dbReference type="EMBL" id="LNCD01000092">
    <property type="protein sequence ID" value="KWV49154.1"/>
    <property type="molecule type" value="Genomic_DNA"/>
</dbReference>
<dbReference type="InterPro" id="IPR007367">
    <property type="entry name" value="DUF433"/>
</dbReference>
<evidence type="ECO:0000313" key="4">
    <source>
        <dbReference type="Proteomes" id="UP000068164"/>
    </source>
</evidence>
<keyword evidence="4" id="KW-1185">Reference proteome</keyword>
<comment type="caution">
    <text evidence="1">The sequence shown here is derived from an EMBL/GenBank/DDBJ whole genome shotgun (WGS) entry which is preliminary data.</text>
</comment>
<dbReference type="SUPFAM" id="SSF46689">
    <property type="entry name" value="Homeodomain-like"/>
    <property type="match status" value="1"/>
</dbReference>
<dbReference type="Gene3D" id="1.10.10.10">
    <property type="entry name" value="Winged helix-like DNA-binding domain superfamily/Winged helix DNA-binding domain"/>
    <property type="match status" value="1"/>
</dbReference>
<evidence type="ECO:0000313" key="1">
    <source>
        <dbReference type="EMBL" id="KWV49044.1"/>
    </source>
</evidence>
<dbReference type="AlphaFoldDB" id="A0A109JHJ4"/>
<evidence type="ECO:0000313" key="2">
    <source>
        <dbReference type="EMBL" id="KWV49154.1"/>
    </source>
</evidence>
<dbReference type="PANTHER" id="PTHR34849:SF3">
    <property type="entry name" value="SSR2962 PROTEIN"/>
    <property type="match status" value="1"/>
</dbReference>
<accession>A0A109JHJ4</accession>
<dbReference type="EMBL" id="LNCD01000018">
    <property type="protein sequence ID" value="KWV58853.1"/>
    <property type="molecule type" value="Genomic_DNA"/>
</dbReference>
<dbReference type="RefSeq" id="WP_007539712.1">
    <property type="nucleotide sequence ID" value="NZ_LNCD01000018.1"/>
</dbReference>
<dbReference type="PANTHER" id="PTHR34849">
    <property type="entry name" value="SSL5025 PROTEIN"/>
    <property type="match status" value="1"/>
</dbReference>
<dbReference type="InterPro" id="IPR036388">
    <property type="entry name" value="WH-like_DNA-bd_sf"/>
</dbReference>
<dbReference type="EMBL" id="LNCD01000093">
    <property type="protein sequence ID" value="KWV49044.1"/>
    <property type="molecule type" value="Genomic_DNA"/>
</dbReference>
<protein>
    <recommendedName>
        <fullName evidence="5">DUF433 domain-containing protein</fullName>
    </recommendedName>
</protein>
<sequence length="221" mass="24388">MPAVAEMLKVSEAAVVSRVSLRDVNRVIDEHILPGAFVSLDSGRHVLAGACSLIALYFESARHLTSEERLFTIRTAEARLASARSLPWSALLREDWTVHHEFLTIDLMPFMRGARERLDDLAAAREAMASSPDILGGTPVIRGTRIPVYDVAASTAAGASTERILETWPNLDAEKIRLATIYAEANPLRGRPRVFSDLHEGSVILTDRCVPHRGRRDEVPD</sequence>
<gene>
    <name evidence="2" type="ORF">AS026_11360</name>
    <name evidence="1" type="ORF">AS026_11735</name>
    <name evidence="3" type="ORF">AS026_29725</name>
</gene>
<proteinExistence type="predicted"/>
<reference evidence="1 4" key="1">
    <citation type="submission" date="2015-11" db="EMBL/GenBank/DDBJ databases">
        <title>Draft Genome Sequence of the Strain BR 10423 (Rhizobium sp.) isolated from nodules of Mimosa pudica.</title>
        <authorList>
            <person name="Barauna A.C."/>
            <person name="Zilli J.E."/>
            <person name="Simoes-Araujo J.L."/>
            <person name="Reis V.M."/>
            <person name="James E.K."/>
            <person name="Reis F.B.Jr."/>
            <person name="Rouws L.F."/>
            <person name="Passos S.R."/>
            <person name="Gois S.R."/>
        </authorList>
    </citation>
    <scope>NUCLEOTIDE SEQUENCE [LARGE SCALE GENOMIC DNA]</scope>
    <source>
        <strain evidence="1 4">BR10423</strain>
    </source>
</reference>